<keyword evidence="2" id="KW-1185">Reference proteome</keyword>
<reference evidence="1" key="3">
    <citation type="submission" date="2025-08" db="UniProtKB">
        <authorList>
            <consortium name="Ensembl"/>
        </authorList>
    </citation>
    <scope>IDENTIFICATION</scope>
</reference>
<reference evidence="2" key="1">
    <citation type="journal article" date="2002" name="Science">
        <title>The draft genome of Ciona intestinalis: insights into chordate and vertebrate origins.</title>
        <authorList>
            <person name="Dehal P."/>
            <person name="Satou Y."/>
            <person name="Campbell R.K."/>
            <person name="Chapman J."/>
            <person name="Degnan B."/>
            <person name="De Tomaso A."/>
            <person name="Davidson B."/>
            <person name="Di Gregorio A."/>
            <person name="Gelpke M."/>
            <person name="Goodstein D.M."/>
            <person name="Harafuji N."/>
            <person name="Hastings K.E."/>
            <person name="Ho I."/>
            <person name="Hotta K."/>
            <person name="Huang W."/>
            <person name="Kawashima T."/>
            <person name="Lemaire P."/>
            <person name="Martinez D."/>
            <person name="Meinertzhagen I.A."/>
            <person name="Necula S."/>
            <person name="Nonaka M."/>
            <person name="Putnam N."/>
            <person name="Rash S."/>
            <person name="Saiga H."/>
            <person name="Satake M."/>
            <person name="Terry A."/>
            <person name="Yamada L."/>
            <person name="Wang H.G."/>
            <person name="Awazu S."/>
            <person name="Azumi K."/>
            <person name="Boore J."/>
            <person name="Branno M."/>
            <person name="Chin-Bow S."/>
            <person name="DeSantis R."/>
            <person name="Doyle S."/>
            <person name="Francino P."/>
            <person name="Keys D.N."/>
            <person name="Haga S."/>
            <person name="Hayashi H."/>
            <person name="Hino K."/>
            <person name="Imai K.S."/>
            <person name="Inaba K."/>
            <person name="Kano S."/>
            <person name="Kobayashi K."/>
            <person name="Kobayashi M."/>
            <person name="Lee B.I."/>
            <person name="Makabe K.W."/>
            <person name="Manohar C."/>
            <person name="Matassi G."/>
            <person name="Medina M."/>
            <person name="Mochizuki Y."/>
            <person name="Mount S."/>
            <person name="Morishita T."/>
            <person name="Miura S."/>
            <person name="Nakayama A."/>
            <person name="Nishizaka S."/>
            <person name="Nomoto H."/>
            <person name="Ohta F."/>
            <person name="Oishi K."/>
            <person name="Rigoutsos I."/>
            <person name="Sano M."/>
            <person name="Sasaki A."/>
            <person name="Sasakura Y."/>
            <person name="Shoguchi E."/>
            <person name="Shin-i T."/>
            <person name="Spagnuolo A."/>
            <person name="Stainier D."/>
            <person name="Suzuki M.M."/>
            <person name="Tassy O."/>
            <person name="Takatori N."/>
            <person name="Tokuoka M."/>
            <person name="Yagi K."/>
            <person name="Yoshizaki F."/>
            <person name="Wada S."/>
            <person name="Zhang C."/>
            <person name="Hyatt P.D."/>
            <person name="Larimer F."/>
            <person name="Detter C."/>
            <person name="Doggett N."/>
            <person name="Glavina T."/>
            <person name="Hawkins T."/>
            <person name="Richardson P."/>
            <person name="Lucas S."/>
            <person name="Kohara Y."/>
            <person name="Levine M."/>
            <person name="Satoh N."/>
            <person name="Rokhsar D.S."/>
        </authorList>
    </citation>
    <scope>NUCLEOTIDE SEQUENCE [LARGE SCALE GENOMIC DNA]</scope>
</reference>
<dbReference type="EMBL" id="EAAA01001233">
    <property type="status" value="NOT_ANNOTATED_CDS"/>
    <property type="molecule type" value="Genomic_DNA"/>
</dbReference>
<sequence length="39" mass="4464">MPSTLEINFVTPHRSRTPIILYPFILLCLRVTTLSAFCV</sequence>
<dbReference type="InParanoid" id="F6TL28"/>
<organism evidence="1 2">
    <name type="scientific">Ciona intestinalis</name>
    <name type="common">Transparent sea squirt</name>
    <name type="synonym">Ascidia intestinalis</name>
    <dbReference type="NCBI Taxonomy" id="7719"/>
    <lineage>
        <taxon>Eukaryota</taxon>
        <taxon>Metazoa</taxon>
        <taxon>Chordata</taxon>
        <taxon>Tunicata</taxon>
        <taxon>Ascidiacea</taxon>
        <taxon>Phlebobranchia</taxon>
        <taxon>Cionidae</taxon>
        <taxon>Ciona</taxon>
    </lineage>
</organism>
<reference evidence="1" key="2">
    <citation type="journal article" date="2008" name="Genome Biol.">
        <title>Improved genome assembly and evidence-based global gene model set for the chordate Ciona intestinalis: new insight into intron and operon populations.</title>
        <authorList>
            <person name="Satou Y."/>
            <person name="Mineta K."/>
            <person name="Ogasawara M."/>
            <person name="Sasakura Y."/>
            <person name="Shoguchi E."/>
            <person name="Ueno K."/>
            <person name="Yamada L."/>
            <person name="Matsumoto J."/>
            <person name="Wasserscheid J."/>
            <person name="Dewar K."/>
            <person name="Wiley G.B."/>
            <person name="Macmil S.L."/>
            <person name="Roe B.A."/>
            <person name="Zeller R.W."/>
            <person name="Hastings K.E."/>
            <person name="Lemaire P."/>
            <person name="Lindquist E."/>
            <person name="Endo T."/>
            <person name="Hotta K."/>
            <person name="Inaba K."/>
        </authorList>
    </citation>
    <scope>NUCLEOTIDE SEQUENCE [LARGE SCALE GENOMIC DNA]</scope>
    <source>
        <strain evidence="1">wild type</strain>
    </source>
</reference>
<evidence type="ECO:0000313" key="2">
    <source>
        <dbReference type="Proteomes" id="UP000008144"/>
    </source>
</evidence>
<dbReference type="Ensembl" id="ENSCINT00000021490.3">
    <property type="protein sequence ID" value="ENSCINP00000021490.3"/>
    <property type="gene ID" value="ENSCING00000010917.3"/>
</dbReference>
<reference evidence="1" key="4">
    <citation type="submission" date="2025-09" db="UniProtKB">
        <authorList>
            <consortium name="Ensembl"/>
        </authorList>
    </citation>
    <scope>IDENTIFICATION</scope>
</reference>
<dbReference type="Proteomes" id="UP000008144">
    <property type="component" value="Chromosome 14"/>
</dbReference>
<dbReference type="HOGENOM" id="CLU_3319779_0_0_1"/>
<accession>F6TL28</accession>
<name>F6TL28_CIOIN</name>
<evidence type="ECO:0000313" key="1">
    <source>
        <dbReference type="Ensembl" id="ENSCINP00000021490.3"/>
    </source>
</evidence>
<dbReference type="AlphaFoldDB" id="F6TL28"/>
<proteinExistence type="predicted"/>
<protein>
    <submittedName>
        <fullName evidence="1">Uncharacterized protein</fullName>
    </submittedName>
</protein>